<evidence type="ECO:0000256" key="1">
    <source>
        <dbReference type="ARBA" id="ARBA00004370"/>
    </source>
</evidence>
<dbReference type="AlphaFoldDB" id="A0A3B4ACW1"/>
<dbReference type="Proteomes" id="UP000261520">
    <property type="component" value="Unplaced"/>
</dbReference>
<protein>
    <recommendedName>
        <fullName evidence="5">Receptor ligand binding region domain-containing protein</fullName>
    </recommendedName>
</protein>
<keyword evidence="7" id="KW-1185">Reference proteome</keyword>
<evidence type="ECO:0000259" key="5">
    <source>
        <dbReference type="Pfam" id="PF01094"/>
    </source>
</evidence>
<comment type="subcellular location">
    <subcellularLocation>
        <location evidence="1">Membrane</location>
    </subcellularLocation>
</comment>
<dbReference type="InterPro" id="IPR028082">
    <property type="entry name" value="Peripla_BP_I"/>
</dbReference>
<dbReference type="Ensembl" id="ENSPMGT00000015296.1">
    <property type="protein sequence ID" value="ENSPMGP00000014336.1"/>
    <property type="gene ID" value="ENSPMGG00000011747.1"/>
</dbReference>
<evidence type="ECO:0000313" key="6">
    <source>
        <dbReference type="Ensembl" id="ENSPMGP00000014336.1"/>
    </source>
</evidence>
<evidence type="ECO:0000256" key="4">
    <source>
        <dbReference type="ARBA" id="ARBA00023136"/>
    </source>
</evidence>
<keyword evidence="4" id="KW-0472">Membrane</keyword>
<reference evidence="6" key="1">
    <citation type="submission" date="2025-08" db="UniProtKB">
        <authorList>
            <consortium name="Ensembl"/>
        </authorList>
    </citation>
    <scope>IDENTIFICATION</scope>
</reference>
<sequence>FSSSLSSSSLLLPSLSSSFSSSSLLLFSSFSSSPLSSSSPLLLPPPPLSPPLSPPPSSLLFSPVCSQFSKGVYAIIGLYDRKTVNMLMSFCGALHVCFVTPSFPIETANQFVIQLRPELQDALVGVIDHYRWTKFVYMYSSDSGTSAESHKNWLVTSVNVETMTEASFLKVFQDLDKRKEGQIIIDCETDRLTGILKKIVDQGKNAKSYHYILANLGFLDIDLTDLRKGGANITGFQLVNNSEPEVMITLILFYYGPCRLQYTGALTYDGVKVMATAFQNLRKQRIDISRRGNAGECLANPPAPWGQGIDIQRALQQVRIDGLTGHIQFNEKGRRTNYTVSIMELAPSGPKKVGYWNEDEKYVTTASSIRGINDTYGLQNRTYIVTTILVSLCYRRKSTSRLKIEGQWDERREKGEKNRVTAFGFVL</sequence>
<keyword evidence="2" id="KW-0812">Transmembrane</keyword>
<dbReference type="InterPro" id="IPR001828">
    <property type="entry name" value="ANF_lig-bd_rcpt"/>
</dbReference>
<accession>A0A3B4ACW1</accession>
<dbReference type="STRING" id="409849.ENSPMGP00000014336"/>
<dbReference type="FunFam" id="3.40.50.2300:FF:000004">
    <property type="entry name" value="Glutamate receptor, ionotropic, AMPA 2"/>
    <property type="match status" value="1"/>
</dbReference>
<name>A0A3B4ACW1_9GOBI</name>
<feature type="domain" description="Receptor ligand binding region" evidence="5">
    <location>
        <begin position="64"/>
        <end position="347"/>
    </location>
</feature>
<evidence type="ECO:0000313" key="7">
    <source>
        <dbReference type="Proteomes" id="UP000261520"/>
    </source>
</evidence>
<dbReference type="Gene3D" id="3.40.50.2300">
    <property type="match status" value="2"/>
</dbReference>
<evidence type="ECO:0000256" key="3">
    <source>
        <dbReference type="ARBA" id="ARBA00022989"/>
    </source>
</evidence>
<organism evidence="6 7">
    <name type="scientific">Periophthalmus magnuspinnatus</name>
    <dbReference type="NCBI Taxonomy" id="409849"/>
    <lineage>
        <taxon>Eukaryota</taxon>
        <taxon>Metazoa</taxon>
        <taxon>Chordata</taxon>
        <taxon>Craniata</taxon>
        <taxon>Vertebrata</taxon>
        <taxon>Euteleostomi</taxon>
        <taxon>Actinopterygii</taxon>
        <taxon>Neopterygii</taxon>
        <taxon>Teleostei</taxon>
        <taxon>Neoteleostei</taxon>
        <taxon>Acanthomorphata</taxon>
        <taxon>Gobiaria</taxon>
        <taxon>Gobiiformes</taxon>
        <taxon>Gobioidei</taxon>
        <taxon>Gobiidae</taxon>
        <taxon>Oxudercinae</taxon>
        <taxon>Periophthalmus</taxon>
    </lineage>
</organism>
<keyword evidence="3" id="KW-1133">Transmembrane helix</keyword>
<dbReference type="Pfam" id="PF01094">
    <property type="entry name" value="ANF_receptor"/>
    <property type="match status" value="1"/>
</dbReference>
<dbReference type="SUPFAM" id="SSF53822">
    <property type="entry name" value="Periplasmic binding protein-like I"/>
    <property type="match status" value="1"/>
</dbReference>
<evidence type="ECO:0000256" key="2">
    <source>
        <dbReference type="ARBA" id="ARBA00022692"/>
    </source>
</evidence>
<reference evidence="6" key="2">
    <citation type="submission" date="2025-09" db="UniProtKB">
        <authorList>
            <consortium name="Ensembl"/>
        </authorList>
    </citation>
    <scope>IDENTIFICATION</scope>
</reference>
<dbReference type="GO" id="GO:0016020">
    <property type="term" value="C:membrane"/>
    <property type="evidence" value="ECO:0007669"/>
    <property type="project" value="UniProtKB-SubCell"/>
</dbReference>
<proteinExistence type="predicted"/>